<dbReference type="GeneID" id="24598975"/>
<organism evidence="2 3">
    <name type="scientific">Rhizobium phage RHEph06</name>
    <dbReference type="NCBI Taxonomy" id="1220714"/>
    <lineage>
        <taxon>Viruses</taxon>
        <taxon>Duplodnaviria</taxon>
        <taxon>Heunggongvirae</taxon>
        <taxon>Uroviricota</taxon>
        <taxon>Caudoviricetes</taxon>
        <taxon>Kleczkowskavirus</taxon>
        <taxon>Kleczkowskavirus RHEph4</taxon>
    </lineage>
</organism>
<name>L7TK33_9CAUD</name>
<proteinExistence type="predicted"/>
<evidence type="ECO:0000313" key="2">
    <source>
        <dbReference type="EMBL" id="AGC35888.1"/>
    </source>
</evidence>
<protein>
    <submittedName>
        <fullName evidence="2">Uncharacterized protein</fullName>
    </submittedName>
</protein>
<evidence type="ECO:0000256" key="1">
    <source>
        <dbReference type="SAM" id="MobiDB-lite"/>
    </source>
</evidence>
<gene>
    <name evidence="2" type="ORF">RHEph06_gp046</name>
</gene>
<dbReference type="RefSeq" id="YP_009145905.1">
    <property type="nucleotide sequence ID" value="NC_027296.1"/>
</dbReference>
<accession>L7TK33</accession>
<sequence>MRYIFLQVHQSHTKQGRDHEMQAQVVNAERVAVLLRKIDQLAKHTQGLTKVKTVNMTFKRTIDKVAEDVTSVATLLEGVAHDNDLGPAPDAAPDAATESRSRVARPVEFCRKFLDKNPELPRKEAIAKLHAKGVNFATARTQYQKWFKEHRPV</sequence>
<evidence type="ECO:0000313" key="3">
    <source>
        <dbReference type="Proteomes" id="UP000011148"/>
    </source>
</evidence>
<dbReference type="KEGG" id="vg:24598975"/>
<feature type="compositionally biased region" description="Low complexity" evidence="1">
    <location>
        <begin position="87"/>
        <end position="96"/>
    </location>
</feature>
<dbReference type="Proteomes" id="UP000011148">
    <property type="component" value="Segment"/>
</dbReference>
<reference evidence="2 3" key="1">
    <citation type="journal article" date="2013" name="Appl. Environ. Microbiol.">
        <title>Narrow Host-Range Bacteriophages that Infect Rhizobium etli associate with Distinct Genomic Types.</title>
        <authorList>
            <person name="Santamaria R.I."/>
            <person name="Bustos P."/>
            <person name="Sepulveda-Robles O."/>
            <person name="Lozano L."/>
            <person name="Rodriguez C."/>
            <person name="Fernandez J.L."/>
            <person name="Juarez S."/>
            <person name="Kameyama L."/>
            <person name="Guarneros G."/>
            <person name="Davila G."/>
            <person name="Gonzalez V."/>
        </authorList>
    </citation>
    <scope>NUCLEOTIDE SEQUENCE [LARGE SCALE GENOMIC DNA]</scope>
</reference>
<dbReference type="EMBL" id="JX483878">
    <property type="protein sequence ID" value="AGC35888.1"/>
    <property type="molecule type" value="Genomic_DNA"/>
</dbReference>
<feature type="region of interest" description="Disordered" evidence="1">
    <location>
        <begin position="82"/>
        <end position="101"/>
    </location>
</feature>